<organism evidence="3 4">
    <name type="scientific">Exocentrus adspersus</name>
    <dbReference type="NCBI Taxonomy" id="1586481"/>
    <lineage>
        <taxon>Eukaryota</taxon>
        <taxon>Metazoa</taxon>
        <taxon>Ecdysozoa</taxon>
        <taxon>Arthropoda</taxon>
        <taxon>Hexapoda</taxon>
        <taxon>Insecta</taxon>
        <taxon>Pterygota</taxon>
        <taxon>Neoptera</taxon>
        <taxon>Endopterygota</taxon>
        <taxon>Coleoptera</taxon>
        <taxon>Polyphaga</taxon>
        <taxon>Cucujiformia</taxon>
        <taxon>Chrysomeloidea</taxon>
        <taxon>Cerambycidae</taxon>
        <taxon>Lamiinae</taxon>
        <taxon>Acanthocinini</taxon>
        <taxon>Exocentrus</taxon>
    </lineage>
</organism>
<sequence>MDQFKVVDNCCVKEFYEFISFNDLQLCNNVLNTYEQTLDQVLTSTFNACKIVVKSTQCPLVSEDLHHPALSVNITIKEIVNNSSVDLACERRKLKILIREAHNGYMQTLQASINSNNNSAFWSYINSQKGTNTETIMKLGDNVNIECKEVPNRFGEYFQSSAGFATEPAAQTPAKAQVYPGHSKTKEPVADRPLLRADVPSTRPGTDSEPVRKRVHVGASTLGVNPVVLLGFTLAVLRRYLSP</sequence>
<dbReference type="EMBL" id="JANEYG010000061">
    <property type="protein sequence ID" value="KAJ8914923.1"/>
    <property type="molecule type" value="Genomic_DNA"/>
</dbReference>
<accession>A0AAV8VL03</accession>
<protein>
    <submittedName>
        <fullName evidence="3">Uncharacterized protein</fullName>
    </submittedName>
</protein>
<evidence type="ECO:0000256" key="2">
    <source>
        <dbReference type="SAM" id="Phobius"/>
    </source>
</evidence>
<keyword evidence="2" id="KW-1133">Transmembrane helix</keyword>
<keyword evidence="2" id="KW-0812">Transmembrane</keyword>
<evidence type="ECO:0000313" key="4">
    <source>
        <dbReference type="Proteomes" id="UP001159042"/>
    </source>
</evidence>
<keyword evidence="2" id="KW-0472">Membrane</keyword>
<reference evidence="3 4" key="1">
    <citation type="journal article" date="2023" name="Insect Mol. Biol.">
        <title>Genome sequencing provides insights into the evolution of gene families encoding plant cell wall-degrading enzymes in longhorned beetles.</title>
        <authorList>
            <person name="Shin N.R."/>
            <person name="Okamura Y."/>
            <person name="Kirsch R."/>
            <person name="Pauchet Y."/>
        </authorList>
    </citation>
    <scope>NUCLEOTIDE SEQUENCE [LARGE SCALE GENOMIC DNA]</scope>
    <source>
        <strain evidence="3">EAD_L_NR</strain>
    </source>
</reference>
<keyword evidence="4" id="KW-1185">Reference proteome</keyword>
<proteinExistence type="predicted"/>
<comment type="caution">
    <text evidence="3">The sequence shown here is derived from an EMBL/GenBank/DDBJ whole genome shotgun (WGS) entry which is preliminary data.</text>
</comment>
<evidence type="ECO:0000313" key="3">
    <source>
        <dbReference type="EMBL" id="KAJ8914923.1"/>
    </source>
</evidence>
<dbReference type="AlphaFoldDB" id="A0AAV8VL03"/>
<evidence type="ECO:0000256" key="1">
    <source>
        <dbReference type="SAM" id="MobiDB-lite"/>
    </source>
</evidence>
<gene>
    <name evidence="3" type="ORF">NQ315_016077</name>
</gene>
<feature type="transmembrane region" description="Helical" evidence="2">
    <location>
        <begin position="217"/>
        <end position="237"/>
    </location>
</feature>
<dbReference type="Proteomes" id="UP001159042">
    <property type="component" value="Unassembled WGS sequence"/>
</dbReference>
<feature type="compositionally biased region" description="Basic and acidic residues" evidence="1">
    <location>
        <begin position="184"/>
        <end position="195"/>
    </location>
</feature>
<name>A0AAV8VL03_9CUCU</name>
<feature type="region of interest" description="Disordered" evidence="1">
    <location>
        <begin position="175"/>
        <end position="211"/>
    </location>
</feature>